<name>A0A6C0LW95_9ZZZZ</name>
<sequence length="115" mass="13465">MTLFCQEPSEGNIEYKRNLEKFTRVKFEKYSTQLKYRIIEGNGKAIYIIGINDNGNVYGISKETISYTINLVNYISSNIDSYINYILKCKYLNKQFLIFSIVANFDIRTLPFICN</sequence>
<proteinExistence type="predicted"/>
<organism evidence="1">
    <name type="scientific">viral metagenome</name>
    <dbReference type="NCBI Taxonomy" id="1070528"/>
    <lineage>
        <taxon>unclassified sequences</taxon>
        <taxon>metagenomes</taxon>
        <taxon>organismal metagenomes</taxon>
    </lineage>
</organism>
<dbReference type="AlphaFoldDB" id="A0A6C0LW95"/>
<reference evidence="1" key="1">
    <citation type="journal article" date="2020" name="Nature">
        <title>Giant virus diversity and host interactions through global metagenomics.</title>
        <authorList>
            <person name="Schulz F."/>
            <person name="Roux S."/>
            <person name="Paez-Espino D."/>
            <person name="Jungbluth S."/>
            <person name="Walsh D.A."/>
            <person name="Denef V.J."/>
            <person name="McMahon K.D."/>
            <person name="Konstantinidis K.T."/>
            <person name="Eloe-Fadrosh E.A."/>
            <person name="Kyrpides N.C."/>
            <person name="Woyke T."/>
        </authorList>
    </citation>
    <scope>NUCLEOTIDE SEQUENCE</scope>
    <source>
        <strain evidence="1">GVMAG-S-1017745-26</strain>
    </source>
</reference>
<protein>
    <recommendedName>
        <fullName evidence="2">Schlafen AlbA-2 domain-containing protein</fullName>
    </recommendedName>
</protein>
<evidence type="ECO:0000313" key="1">
    <source>
        <dbReference type="EMBL" id="QHU35126.1"/>
    </source>
</evidence>
<accession>A0A6C0LW95</accession>
<dbReference type="EMBL" id="MN740583">
    <property type="protein sequence ID" value="QHU35126.1"/>
    <property type="molecule type" value="Genomic_DNA"/>
</dbReference>
<evidence type="ECO:0008006" key="2">
    <source>
        <dbReference type="Google" id="ProtNLM"/>
    </source>
</evidence>